<protein>
    <submittedName>
        <fullName evidence="9">Sigma-70 family RNA polymerase sigma factor</fullName>
    </submittedName>
</protein>
<sequence>MTRSVPRQRADVAESPVATMDGRAGHDRRTTDLLRAAAHAAGPERRRLVDQAVLENLGIADAISRRYGGRGLDSDELRQVAYLGLVAAAQRFDPERGHDFVSFAVPTILGEVKRYFRDHAWAVRPPRRIQELRAAMTSASDELSQQFGSAPTAEDLAGHLGIAVEDVREAERSGDHYTALSIDQPTTADSDDAAGTLLGDTLGAADAGYDRSEAMVLLTAACRALPRRDAHILYLRFFLGWTQHEIGAEIGVTQMQVSRLLARILRQLRANIGETT</sequence>
<feature type="domain" description="RNA polymerase sigma-70 region 3" evidence="6">
    <location>
        <begin position="136"/>
        <end position="191"/>
    </location>
</feature>
<evidence type="ECO:0000256" key="1">
    <source>
        <dbReference type="ARBA" id="ARBA00023015"/>
    </source>
</evidence>
<dbReference type="Proteomes" id="UP000295621">
    <property type="component" value="Unassembled WGS sequence"/>
</dbReference>
<dbReference type="GO" id="GO:0003677">
    <property type="term" value="F:DNA binding"/>
    <property type="evidence" value="ECO:0007669"/>
    <property type="project" value="UniProtKB-KW"/>
</dbReference>
<dbReference type="SUPFAM" id="SSF88946">
    <property type="entry name" value="Sigma2 domain of RNA polymerase sigma factors"/>
    <property type="match status" value="1"/>
</dbReference>
<evidence type="ECO:0000256" key="3">
    <source>
        <dbReference type="ARBA" id="ARBA00023125"/>
    </source>
</evidence>
<dbReference type="Pfam" id="PF04542">
    <property type="entry name" value="Sigma70_r2"/>
    <property type="match status" value="1"/>
</dbReference>
<accession>A0A4R4RSH8</accession>
<dbReference type="Gene3D" id="1.10.10.10">
    <property type="entry name" value="Winged helix-like DNA-binding domain superfamily/Winged helix DNA-binding domain"/>
    <property type="match status" value="2"/>
</dbReference>
<dbReference type="InterPro" id="IPR013324">
    <property type="entry name" value="RNA_pol_sigma_r3/r4-like"/>
</dbReference>
<dbReference type="InterPro" id="IPR007630">
    <property type="entry name" value="RNA_pol_sigma70_r4"/>
</dbReference>
<keyword evidence="4" id="KW-0804">Transcription</keyword>
<evidence type="ECO:0000256" key="4">
    <source>
        <dbReference type="ARBA" id="ARBA00023163"/>
    </source>
</evidence>
<dbReference type="OrthoDB" id="9804285at2"/>
<keyword evidence="3" id="KW-0238">DNA-binding</keyword>
<dbReference type="InterPro" id="IPR000943">
    <property type="entry name" value="RNA_pol_sigma70"/>
</dbReference>
<dbReference type="Gene3D" id="1.20.120.1810">
    <property type="match status" value="1"/>
</dbReference>
<dbReference type="InterPro" id="IPR036388">
    <property type="entry name" value="WH-like_DNA-bd_sf"/>
</dbReference>
<dbReference type="PANTHER" id="PTHR30385">
    <property type="entry name" value="SIGMA FACTOR F FLAGELLAR"/>
    <property type="match status" value="1"/>
</dbReference>
<dbReference type="InterPro" id="IPR014284">
    <property type="entry name" value="RNA_pol_sigma-70_dom"/>
</dbReference>
<evidence type="ECO:0000259" key="8">
    <source>
        <dbReference type="Pfam" id="PF04545"/>
    </source>
</evidence>
<organism evidence="9 10">
    <name type="scientific">Jiangella ureilytica</name>
    <dbReference type="NCBI Taxonomy" id="2530374"/>
    <lineage>
        <taxon>Bacteria</taxon>
        <taxon>Bacillati</taxon>
        <taxon>Actinomycetota</taxon>
        <taxon>Actinomycetes</taxon>
        <taxon>Jiangellales</taxon>
        <taxon>Jiangellaceae</taxon>
        <taxon>Jiangella</taxon>
    </lineage>
</organism>
<dbReference type="CDD" id="cd06171">
    <property type="entry name" value="Sigma70_r4"/>
    <property type="match status" value="1"/>
</dbReference>
<keyword evidence="10" id="KW-1185">Reference proteome</keyword>
<dbReference type="GO" id="GO:0006352">
    <property type="term" value="P:DNA-templated transcription initiation"/>
    <property type="evidence" value="ECO:0007669"/>
    <property type="project" value="InterPro"/>
</dbReference>
<dbReference type="PANTHER" id="PTHR30385:SF4">
    <property type="entry name" value="RNA POLYMERASE SIGMA-E FACTOR"/>
    <property type="match status" value="1"/>
</dbReference>
<dbReference type="InterPro" id="IPR007627">
    <property type="entry name" value="RNA_pol_sigma70_r2"/>
</dbReference>
<dbReference type="SUPFAM" id="SSF88659">
    <property type="entry name" value="Sigma3 and sigma4 domains of RNA polymerase sigma factors"/>
    <property type="match status" value="2"/>
</dbReference>
<reference evidence="9 10" key="1">
    <citation type="submission" date="2019-02" db="EMBL/GenBank/DDBJ databases">
        <title>Draft genome sequences of novel Actinobacteria.</title>
        <authorList>
            <person name="Sahin N."/>
            <person name="Ay H."/>
            <person name="Saygin H."/>
        </authorList>
    </citation>
    <scope>NUCLEOTIDE SEQUENCE [LARGE SCALE GENOMIC DNA]</scope>
    <source>
        <strain evidence="9 10">KC603</strain>
    </source>
</reference>
<dbReference type="Pfam" id="PF04539">
    <property type="entry name" value="Sigma70_r3"/>
    <property type="match status" value="1"/>
</dbReference>
<dbReference type="EMBL" id="SMKL01000012">
    <property type="protein sequence ID" value="TDC52967.1"/>
    <property type="molecule type" value="Genomic_DNA"/>
</dbReference>
<evidence type="ECO:0000256" key="2">
    <source>
        <dbReference type="ARBA" id="ARBA00023082"/>
    </source>
</evidence>
<dbReference type="InterPro" id="IPR013325">
    <property type="entry name" value="RNA_pol_sigma_r2"/>
</dbReference>
<dbReference type="InterPro" id="IPR007624">
    <property type="entry name" value="RNA_pol_sigma70_r3"/>
</dbReference>
<evidence type="ECO:0000256" key="5">
    <source>
        <dbReference type="SAM" id="MobiDB-lite"/>
    </source>
</evidence>
<evidence type="ECO:0000313" key="9">
    <source>
        <dbReference type="EMBL" id="TDC52967.1"/>
    </source>
</evidence>
<dbReference type="RefSeq" id="WP_131980883.1">
    <property type="nucleotide sequence ID" value="NZ_SMKL01000012.1"/>
</dbReference>
<evidence type="ECO:0000259" key="6">
    <source>
        <dbReference type="Pfam" id="PF04539"/>
    </source>
</evidence>
<gene>
    <name evidence="9" type="ORF">E1212_07435</name>
</gene>
<feature type="domain" description="RNA polymerase sigma-70 region 2" evidence="7">
    <location>
        <begin position="62"/>
        <end position="121"/>
    </location>
</feature>
<feature type="region of interest" description="Disordered" evidence="5">
    <location>
        <begin position="1"/>
        <end position="27"/>
    </location>
</feature>
<comment type="caution">
    <text evidence="9">The sequence shown here is derived from an EMBL/GenBank/DDBJ whole genome shotgun (WGS) entry which is preliminary data.</text>
</comment>
<dbReference type="NCBIfam" id="TIGR02937">
    <property type="entry name" value="sigma70-ECF"/>
    <property type="match status" value="1"/>
</dbReference>
<evidence type="ECO:0000259" key="7">
    <source>
        <dbReference type="Pfam" id="PF04542"/>
    </source>
</evidence>
<keyword evidence="1" id="KW-0805">Transcription regulation</keyword>
<dbReference type="PRINTS" id="PR00046">
    <property type="entry name" value="SIGMA70FCT"/>
</dbReference>
<name>A0A4R4RSH8_9ACTN</name>
<feature type="domain" description="RNA polymerase sigma-70 region 4" evidence="8">
    <location>
        <begin position="224"/>
        <end position="270"/>
    </location>
</feature>
<evidence type="ECO:0000313" key="10">
    <source>
        <dbReference type="Proteomes" id="UP000295621"/>
    </source>
</evidence>
<proteinExistence type="predicted"/>
<dbReference type="AlphaFoldDB" id="A0A4R4RSH8"/>
<dbReference type="Pfam" id="PF04545">
    <property type="entry name" value="Sigma70_r4"/>
    <property type="match status" value="1"/>
</dbReference>
<keyword evidence="2" id="KW-0731">Sigma factor</keyword>
<dbReference type="GO" id="GO:0016987">
    <property type="term" value="F:sigma factor activity"/>
    <property type="evidence" value="ECO:0007669"/>
    <property type="project" value="UniProtKB-KW"/>
</dbReference>